<comment type="caution">
    <text evidence="2">The sequence shown here is derived from an EMBL/GenBank/DDBJ whole genome shotgun (WGS) entry which is preliminary data.</text>
</comment>
<keyword evidence="3" id="KW-1185">Reference proteome</keyword>
<name>A0A9P6B2U5_9AGAM</name>
<reference evidence="2" key="1">
    <citation type="journal article" date="2020" name="Nat. Commun.">
        <title>Large-scale genome sequencing of mycorrhizal fungi provides insights into the early evolution of symbiotic traits.</title>
        <authorList>
            <person name="Miyauchi S."/>
            <person name="Kiss E."/>
            <person name="Kuo A."/>
            <person name="Drula E."/>
            <person name="Kohler A."/>
            <person name="Sanchez-Garcia M."/>
            <person name="Morin E."/>
            <person name="Andreopoulos B."/>
            <person name="Barry K.W."/>
            <person name="Bonito G."/>
            <person name="Buee M."/>
            <person name="Carver A."/>
            <person name="Chen C."/>
            <person name="Cichocki N."/>
            <person name="Clum A."/>
            <person name="Culley D."/>
            <person name="Crous P.W."/>
            <person name="Fauchery L."/>
            <person name="Girlanda M."/>
            <person name="Hayes R.D."/>
            <person name="Keri Z."/>
            <person name="LaButti K."/>
            <person name="Lipzen A."/>
            <person name="Lombard V."/>
            <person name="Magnuson J."/>
            <person name="Maillard F."/>
            <person name="Murat C."/>
            <person name="Nolan M."/>
            <person name="Ohm R.A."/>
            <person name="Pangilinan J."/>
            <person name="Pereira M.F."/>
            <person name="Perotto S."/>
            <person name="Peter M."/>
            <person name="Pfister S."/>
            <person name="Riley R."/>
            <person name="Sitrit Y."/>
            <person name="Stielow J.B."/>
            <person name="Szollosi G."/>
            <person name="Zifcakova L."/>
            <person name="Stursova M."/>
            <person name="Spatafora J.W."/>
            <person name="Tedersoo L."/>
            <person name="Vaario L.M."/>
            <person name="Yamada A."/>
            <person name="Yan M."/>
            <person name="Wang P."/>
            <person name="Xu J."/>
            <person name="Bruns T."/>
            <person name="Baldrian P."/>
            <person name="Vilgalys R."/>
            <person name="Dunand C."/>
            <person name="Henrissat B."/>
            <person name="Grigoriev I.V."/>
            <person name="Hibbett D."/>
            <person name="Nagy L.G."/>
            <person name="Martin F.M."/>
        </authorList>
    </citation>
    <scope>NUCLEOTIDE SEQUENCE</scope>
    <source>
        <strain evidence="2">UP504</strain>
    </source>
</reference>
<dbReference type="Proteomes" id="UP000886523">
    <property type="component" value="Unassembled WGS sequence"/>
</dbReference>
<protein>
    <submittedName>
        <fullName evidence="2">Uncharacterized protein</fullName>
    </submittedName>
</protein>
<keyword evidence="1" id="KW-1133">Transmembrane helix</keyword>
<feature type="transmembrane region" description="Helical" evidence="1">
    <location>
        <begin position="142"/>
        <end position="161"/>
    </location>
</feature>
<feature type="transmembrane region" description="Helical" evidence="1">
    <location>
        <begin position="182"/>
        <end position="201"/>
    </location>
</feature>
<accession>A0A9P6B2U5</accession>
<feature type="transmembrane region" description="Helical" evidence="1">
    <location>
        <begin position="92"/>
        <end position="113"/>
    </location>
</feature>
<sequence length="319" mass="35078">DLYMSVPWDPAASPSILARKIELTQHFQCAWPSLVILIYDYFLTLSDEVTITAFTFDVPEVFAVTILDILAFASVILLAVRVHALWGARRSIGIALGILFACSTGSTLIAATADTSRITRTVVVINDLKVCIPMDRLPPSYFVVWLPSLLFETVVFVMTMHKVIGPLGKEVHSIASLILRDGVVYFVTIFSARLVNMIVFIHRDPAVIYSGLFLLIGLGSTMVSRMTLNLRMWLVEETENPPVRPRRHVSLSHPPHAISDRTSITAPDMRAGPSAGTNANRVCSGSRHLNCSDALEPEDDFAVLGSKDVIALKSMDSKV</sequence>
<dbReference type="EMBL" id="MU128940">
    <property type="protein sequence ID" value="KAF9516377.1"/>
    <property type="molecule type" value="Genomic_DNA"/>
</dbReference>
<keyword evidence="1" id="KW-0472">Membrane</keyword>
<evidence type="ECO:0000313" key="2">
    <source>
        <dbReference type="EMBL" id="KAF9516377.1"/>
    </source>
</evidence>
<feature type="transmembrane region" description="Helical" evidence="1">
    <location>
        <begin position="61"/>
        <end position="80"/>
    </location>
</feature>
<organism evidence="2 3">
    <name type="scientific">Hydnum rufescens UP504</name>
    <dbReference type="NCBI Taxonomy" id="1448309"/>
    <lineage>
        <taxon>Eukaryota</taxon>
        <taxon>Fungi</taxon>
        <taxon>Dikarya</taxon>
        <taxon>Basidiomycota</taxon>
        <taxon>Agaricomycotina</taxon>
        <taxon>Agaricomycetes</taxon>
        <taxon>Cantharellales</taxon>
        <taxon>Hydnaceae</taxon>
        <taxon>Hydnum</taxon>
    </lineage>
</organism>
<feature type="transmembrane region" description="Helical" evidence="1">
    <location>
        <begin position="207"/>
        <end position="224"/>
    </location>
</feature>
<proteinExistence type="predicted"/>
<keyword evidence="1" id="KW-0812">Transmembrane</keyword>
<gene>
    <name evidence="2" type="ORF">BS47DRAFT_1341028</name>
</gene>
<dbReference type="OrthoDB" id="3146091at2759"/>
<evidence type="ECO:0000313" key="3">
    <source>
        <dbReference type="Proteomes" id="UP000886523"/>
    </source>
</evidence>
<feature type="non-terminal residue" evidence="2">
    <location>
        <position position="1"/>
    </location>
</feature>
<evidence type="ECO:0000256" key="1">
    <source>
        <dbReference type="SAM" id="Phobius"/>
    </source>
</evidence>
<dbReference type="AlphaFoldDB" id="A0A9P6B2U5"/>